<reference evidence="2 3" key="1">
    <citation type="submission" date="2024-01" db="EMBL/GenBank/DDBJ databases">
        <title>Genome assemblies of Stephania.</title>
        <authorList>
            <person name="Yang L."/>
        </authorList>
    </citation>
    <scope>NUCLEOTIDE SEQUENCE [LARGE SCALE GENOMIC DNA]</scope>
    <source>
        <strain evidence="2">YNDBR</strain>
        <tissue evidence="2">Leaf</tissue>
    </source>
</reference>
<dbReference type="AlphaFoldDB" id="A0AAP0PQI4"/>
<dbReference type="EMBL" id="JBBNAF010000004">
    <property type="protein sequence ID" value="KAK9150984.1"/>
    <property type="molecule type" value="Genomic_DNA"/>
</dbReference>
<comment type="caution">
    <text evidence="2">The sequence shown here is derived from an EMBL/GenBank/DDBJ whole genome shotgun (WGS) entry which is preliminary data.</text>
</comment>
<keyword evidence="3" id="KW-1185">Reference proteome</keyword>
<sequence length="60" mass="6061">MAERGGRETADDGDGGFWRDSGEEKGNSDTAAPAGSACAGTDSDVAADGGRKWQQLADAD</sequence>
<accession>A0AAP0PQI4</accession>
<evidence type="ECO:0000313" key="2">
    <source>
        <dbReference type="EMBL" id="KAK9150984.1"/>
    </source>
</evidence>
<evidence type="ECO:0000256" key="1">
    <source>
        <dbReference type="SAM" id="MobiDB-lite"/>
    </source>
</evidence>
<feature type="compositionally biased region" description="Basic and acidic residues" evidence="1">
    <location>
        <begin position="1"/>
        <end position="10"/>
    </location>
</feature>
<evidence type="ECO:0000313" key="3">
    <source>
        <dbReference type="Proteomes" id="UP001420932"/>
    </source>
</evidence>
<organism evidence="2 3">
    <name type="scientific">Stephania yunnanensis</name>
    <dbReference type="NCBI Taxonomy" id="152371"/>
    <lineage>
        <taxon>Eukaryota</taxon>
        <taxon>Viridiplantae</taxon>
        <taxon>Streptophyta</taxon>
        <taxon>Embryophyta</taxon>
        <taxon>Tracheophyta</taxon>
        <taxon>Spermatophyta</taxon>
        <taxon>Magnoliopsida</taxon>
        <taxon>Ranunculales</taxon>
        <taxon>Menispermaceae</taxon>
        <taxon>Menispermoideae</taxon>
        <taxon>Cissampelideae</taxon>
        <taxon>Stephania</taxon>
    </lineage>
</organism>
<protein>
    <submittedName>
        <fullName evidence="2">Uncharacterized protein</fullName>
    </submittedName>
</protein>
<name>A0AAP0PQI4_9MAGN</name>
<gene>
    <name evidence="2" type="ORF">Syun_009293</name>
</gene>
<feature type="region of interest" description="Disordered" evidence="1">
    <location>
        <begin position="1"/>
        <end position="60"/>
    </location>
</feature>
<proteinExistence type="predicted"/>
<dbReference type="Proteomes" id="UP001420932">
    <property type="component" value="Unassembled WGS sequence"/>
</dbReference>